<dbReference type="GO" id="GO:0005829">
    <property type="term" value="C:cytosol"/>
    <property type="evidence" value="ECO:0007669"/>
    <property type="project" value="TreeGrafter"/>
</dbReference>
<protein>
    <submittedName>
        <fullName evidence="2">(Fe-S)-binding protein</fullName>
    </submittedName>
</protein>
<gene>
    <name evidence="2" type="ORF">IAC47_05475</name>
</gene>
<feature type="domain" description="Cysteine-rich" evidence="1">
    <location>
        <begin position="74"/>
        <end position="159"/>
    </location>
</feature>
<reference evidence="2" key="2">
    <citation type="submission" date="2021-04" db="EMBL/GenBank/DDBJ databases">
        <authorList>
            <person name="Gilroy R."/>
        </authorList>
    </citation>
    <scope>NUCLEOTIDE SEQUENCE</scope>
    <source>
        <strain evidence="2">Gambia16-930</strain>
    </source>
</reference>
<dbReference type="Pfam" id="PF02754">
    <property type="entry name" value="CCG"/>
    <property type="match status" value="1"/>
</dbReference>
<name>A0A9D1RHH6_9BACT</name>
<dbReference type="AlphaFoldDB" id="A0A9D1RHH6"/>
<reference evidence="2" key="1">
    <citation type="journal article" date="2021" name="PeerJ">
        <title>Extensive microbial diversity within the chicken gut microbiome revealed by metagenomics and culture.</title>
        <authorList>
            <person name="Gilroy R."/>
            <person name="Ravi A."/>
            <person name="Getino M."/>
            <person name="Pursley I."/>
            <person name="Horton D.L."/>
            <person name="Alikhan N.F."/>
            <person name="Baker D."/>
            <person name="Gharbi K."/>
            <person name="Hall N."/>
            <person name="Watson M."/>
            <person name="Adriaenssens E.M."/>
            <person name="Foster-Nyarko E."/>
            <person name="Jarju S."/>
            <person name="Secka A."/>
            <person name="Antonio M."/>
            <person name="Oren A."/>
            <person name="Chaudhuri R.R."/>
            <person name="La Ragione R."/>
            <person name="Hildebrand F."/>
            <person name="Pallen M.J."/>
        </authorList>
    </citation>
    <scope>NUCLEOTIDE SEQUENCE</scope>
    <source>
        <strain evidence="2">Gambia16-930</strain>
    </source>
</reference>
<proteinExistence type="predicted"/>
<comment type="caution">
    <text evidence="2">The sequence shown here is derived from an EMBL/GenBank/DDBJ whole genome shotgun (WGS) entry which is preliminary data.</text>
</comment>
<evidence type="ECO:0000313" key="2">
    <source>
        <dbReference type="EMBL" id="HIW87707.1"/>
    </source>
</evidence>
<dbReference type="InterPro" id="IPR004017">
    <property type="entry name" value="Cys_rich_dom"/>
</dbReference>
<dbReference type="PANTHER" id="PTHR30296">
    <property type="entry name" value="UNCHARACTERIZED PROTEIN YKGE"/>
    <property type="match status" value="1"/>
</dbReference>
<sequence length="182" mass="20614">LGYKFIEDFRGAEYIITCSTSCTGYIKNNFNKLFSDSMHSVDSKSIGKRIMDISEFLVEVEHKLDLGTEFPYKVSLHSNCRGLNEYNVEAETRLLLNNVKGLELTESNTNNFCCGFGGTFSIYNEPVSTALAQKKISAIMNEGAQYIVSNDQTCLLHLQSYIDKHKIDLKTIHLVDLLMYNN</sequence>
<evidence type="ECO:0000259" key="1">
    <source>
        <dbReference type="Pfam" id="PF02754"/>
    </source>
</evidence>
<feature type="non-terminal residue" evidence="2">
    <location>
        <position position="1"/>
    </location>
</feature>
<dbReference type="PANTHER" id="PTHR30296:SF0">
    <property type="entry name" value="LACTATE UTILIZATION PROTEIN A"/>
    <property type="match status" value="1"/>
</dbReference>
<dbReference type="Proteomes" id="UP000824267">
    <property type="component" value="Unassembled WGS sequence"/>
</dbReference>
<organism evidence="2 3">
    <name type="scientific">Candidatus Onthomorpha intestinigallinarum</name>
    <dbReference type="NCBI Taxonomy" id="2840880"/>
    <lineage>
        <taxon>Bacteria</taxon>
        <taxon>Pseudomonadati</taxon>
        <taxon>Bacteroidota</taxon>
        <taxon>Bacteroidia</taxon>
        <taxon>Bacteroidales</taxon>
        <taxon>Candidatus Onthomorpha</taxon>
    </lineage>
</organism>
<dbReference type="EMBL" id="DXGG01000171">
    <property type="protein sequence ID" value="HIW87707.1"/>
    <property type="molecule type" value="Genomic_DNA"/>
</dbReference>
<dbReference type="GO" id="GO:0016491">
    <property type="term" value="F:oxidoreductase activity"/>
    <property type="evidence" value="ECO:0007669"/>
    <property type="project" value="UniProtKB-ARBA"/>
</dbReference>
<evidence type="ECO:0000313" key="3">
    <source>
        <dbReference type="Proteomes" id="UP000824267"/>
    </source>
</evidence>
<accession>A0A9D1RHH6</accession>